<dbReference type="PANTHER" id="PTHR46268">
    <property type="entry name" value="STRESS RESPONSE PROTEIN NHAX"/>
    <property type="match status" value="1"/>
</dbReference>
<feature type="domain" description="UspA" evidence="2">
    <location>
        <begin position="149"/>
        <end position="282"/>
    </location>
</feature>
<dbReference type="RefSeq" id="WP_132603166.1">
    <property type="nucleotide sequence ID" value="NZ_SMKO01000166.1"/>
</dbReference>
<dbReference type="SUPFAM" id="SSF52402">
    <property type="entry name" value="Adenine nucleotide alpha hydrolases-like"/>
    <property type="match status" value="2"/>
</dbReference>
<dbReference type="PANTHER" id="PTHR46268:SF6">
    <property type="entry name" value="UNIVERSAL STRESS PROTEIN UP12"/>
    <property type="match status" value="1"/>
</dbReference>
<protein>
    <submittedName>
        <fullName evidence="3">Universal stress protein</fullName>
    </submittedName>
</protein>
<dbReference type="Pfam" id="PF00582">
    <property type="entry name" value="Usp"/>
    <property type="match status" value="2"/>
</dbReference>
<evidence type="ECO:0000259" key="2">
    <source>
        <dbReference type="Pfam" id="PF00582"/>
    </source>
</evidence>
<sequence>MNRVIVVGADGSNAATAAVEWAADDAARAGARLRIVHVVDRTPYEIAKIATPGQGDVIMLSAQSVLSDAEAVARKRQPGIDVGCELLQGAAAAALRSQAGDSAEIVIGGSGLGGFPGAVLGSVSTHVAGHAHGPVVVVRSDPDTAHGEVVVGLEDYHACEPALAYAFEQAMLRASTLRAVYAWQPPAHAHIPESAYDLDEIHATQCRTAAVILRGWQQRYPQVPVIEDVRRAHPVDALVSASAQADLVVVGSQGRGAIGTVMLGSVTLGILHGARNSVAVVRP</sequence>
<dbReference type="PRINTS" id="PR01438">
    <property type="entry name" value="UNVRSLSTRESS"/>
</dbReference>
<evidence type="ECO:0000313" key="3">
    <source>
        <dbReference type="EMBL" id="TDC96101.1"/>
    </source>
</evidence>
<gene>
    <name evidence="3" type="ORF">E1292_38610</name>
</gene>
<dbReference type="Gene3D" id="3.40.50.620">
    <property type="entry name" value="HUPs"/>
    <property type="match status" value="2"/>
</dbReference>
<evidence type="ECO:0000313" key="4">
    <source>
        <dbReference type="Proteomes" id="UP000295258"/>
    </source>
</evidence>
<dbReference type="InterPro" id="IPR014729">
    <property type="entry name" value="Rossmann-like_a/b/a_fold"/>
</dbReference>
<proteinExistence type="inferred from homology"/>
<keyword evidence="4" id="KW-1185">Reference proteome</keyword>
<comment type="similarity">
    <text evidence="1">Belongs to the universal stress protein A family.</text>
</comment>
<comment type="caution">
    <text evidence="3">The sequence shown here is derived from an EMBL/GenBank/DDBJ whole genome shotgun (WGS) entry which is preliminary data.</text>
</comment>
<reference evidence="3 4" key="1">
    <citation type="submission" date="2019-03" db="EMBL/GenBank/DDBJ databases">
        <title>Draft genome sequences of novel Actinobacteria.</title>
        <authorList>
            <person name="Sahin N."/>
            <person name="Ay H."/>
            <person name="Saygin H."/>
        </authorList>
    </citation>
    <scope>NUCLEOTIDE SEQUENCE [LARGE SCALE GENOMIC DNA]</scope>
    <source>
        <strain evidence="3 4">KC310</strain>
    </source>
</reference>
<name>A0A4R4UVD5_9ACTN</name>
<feature type="domain" description="UspA" evidence="2">
    <location>
        <begin position="1"/>
        <end position="139"/>
    </location>
</feature>
<accession>A0A4R4UVD5</accession>
<dbReference type="EMBL" id="SMKO01000166">
    <property type="protein sequence ID" value="TDC96101.1"/>
    <property type="molecule type" value="Genomic_DNA"/>
</dbReference>
<dbReference type="Proteomes" id="UP000295258">
    <property type="component" value="Unassembled WGS sequence"/>
</dbReference>
<dbReference type="AlphaFoldDB" id="A0A4R4UVD5"/>
<organism evidence="3 4">
    <name type="scientific">Nonomuraea deserti</name>
    <dbReference type="NCBI Taxonomy" id="1848322"/>
    <lineage>
        <taxon>Bacteria</taxon>
        <taxon>Bacillati</taxon>
        <taxon>Actinomycetota</taxon>
        <taxon>Actinomycetes</taxon>
        <taxon>Streptosporangiales</taxon>
        <taxon>Streptosporangiaceae</taxon>
        <taxon>Nonomuraea</taxon>
    </lineage>
</organism>
<evidence type="ECO:0000256" key="1">
    <source>
        <dbReference type="ARBA" id="ARBA00008791"/>
    </source>
</evidence>
<dbReference type="InterPro" id="IPR006015">
    <property type="entry name" value="Universal_stress_UspA"/>
</dbReference>
<dbReference type="InterPro" id="IPR006016">
    <property type="entry name" value="UspA"/>
</dbReference>